<dbReference type="EC" id="2.3.1.-" evidence="4"/>
<dbReference type="PROSITE" id="PS51186">
    <property type="entry name" value="GNAT"/>
    <property type="match status" value="1"/>
</dbReference>
<dbReference type="SUPFAM" id="SSF55729">
    <property type="entry name" value="Acyl-CoA N-acyltransferases (Nat)"/>
    <property type="match status" value="1"/>
</dbReference>
<dbReference type="InterPro" id="IPR013653">
    <property type="entry name" value="GCN5-like_dom"/>
</dbReference>
<evidence type="ECO:0000313" key="5">
    <source>
        <dbReference type="Proteomes" id="UP001172721"/>
    </source>
</evidence>
<evidence type="ECO:0000256" key="2">
    <source>
        <dbReference type="ARBA" id="ARBA00023315"/>
    </source>
</evidence>
<dbReference type="Gene3D" id="3.40.630.30">
    <property type="match status" value="1"/>
</dbReference>
<dbReference type="InterPro" id="IPR016181">
    <property type="entry name" value="Acyl_CoA_acyltransferase"/>
</dbReference>
<keyword evidence="5" id="KW-1185">Reference proteome</keyword>
<evidence type="ECO:0000256" key="1">
    <source>
        <dbReference type="ARBA" id="ARBA00022679"/>
    </source>
</evidence>
<dbReference type="Proteomes" id="UP001172721">
    <property type="component" value="Unassembled WGS sequence"/>
</dbReference>
<dbReference type="EMBL" id="JAUHTR010000004">
    <property type="protein sequence ID" value="MDN4524693.1"/>
    <property type="molecule type" value="Genomic_DNA"/>
</dbReference>
<dbReference type="InterPro" id="IPR000182">
    <property type="entry name" value="GNAT_dom"/>
</dbReference>
<dbReference type="PANTHER" id="PTHR43072">
    <property type="entry name" value="N-ACETYLTRANSFERASE"/>
    <property type="match status" value="1"/>
</dbReference>
<feature type="domain" description="N-acetyltransferase" evidence="3">
    <location>
        <begin position="141"/>
        <end position="281"/>
    </location>
</feature>
<dbReference type="CDD" id="cd04301">
    <property type="entry name" value="NAT_SF"/>
    <property type="match status" value="1"/>
</dbReference>
<dbReference type="Pfam" id="PF08445">
    <property type="entry name" value="FR47"/>
    <property type="match status" value="1"/>
</dbReference>
<evidence type="ECO:0000259" key="3">
    <source>
        <dbReference type="PROSITE" id="PS51186"/>
    </source>
</evidence>
<name>A0ABT8HVC7_9BACL</name>
<sequence length="281" mass="31801">MKLESYSTVHDFYRAALPFLMKREAASGLIQSSCMKQLEKKTSRHNPPFLCMVKEENKTQLVAYMAPPDPLLLFGEKEGVESVVQKLIDEDWGIARLSAPAALAEAFAKEWEHQTGNTHRVISRIKLYRTNDISFPSISDGNLRQGNLQDVDQAGSWLYEMGIENRSLLTENEALVTAKEMIEENSIYFWENERPEPVSMAALTRQTPNHATIHMVHTPKEYRRKGYAKACVANLSKCLLETGAAYCTLYADAANAAANKLYISIGYQEIEEYTEMSFSQK</sequence>
<accession>A0ABT8HVC7</accession>
<dbReference type="RefSeq" id="WP_301165746.1">
    <property type="nucleotide sequence ID" value="NZ_JAUHTR010000004.1"/>
</dbReference>
<dbReference type="PANTHER" id="PTHR43072:SF23">
    <property type="entry name" value="UPF0039 PROTEIN C11D3.02C"/>
    <property type="match status" value="1"/>
</dbReference>
<keyword evidence="1 4" id="KW-0808">Transferase</keyword>
<dbReference type="GO" id="GO:0016746">
    <property type="term" value="F:acyltransferase activity"/>
    <property type="evidence" value="ECO:0007669"/>
    <property type="project" value="UniProtKB-KW"/>
</dbReference>
<organism evidence="4 5">
    <name type="scientific">Fictibacillus fluitans</name>
    <dbReference type="NCBI Taxonomy" id="3058422"/>
    <lineage>
        <taxon>Bacteria</taxon>
        <taxon>Bacillati</taxon>
        <taxon>Bacillota</taxon>
        <taxon>Bacilli</taxon>
        <taxon>Bacillales</taxon>
        <taxon>Fictibacillaceae</taxon>
        <taxon>Fictibacillus</taxon>
    </lineage>
</organism>
<reference evidence="4" key="1">
    <citation type="submission" date="2023-07" db="EMBL/GenBank/DDBJ databases">
        <title>Fictibacillus sp. isolated from freshwater pond.</title>
        <authorList>
            <person name="Kirdat K."/>
            <person name="Bhat A."/>
            <person name="Mourya A."/>
            <person name="Yadav A."/>
        </authorList>
    </citation>
    <scope>NUCLEOTIDE SEQUENCE</scope>
    <source>
        <strain evidence="4">NE201</strain>
    </source>
</reference>
<keyword evidence="2 4" id="KW-0012">Acyltransferase</keyword>
<gene>
    <name evidence="4" type="ORF">QYB97_09420</name>
</gene>
<protein>
    <submittedName>
        <fullName evidence="4">GNAT family N-acetyltransferase</fullName>
        <ecNumber evidence="4">2.3.1.-</ecNumber>
    </submittedName>
</protein>
<comment type="caution">
    <text evidence="4">The sequence shown here is derived from an EMBL/GenBank/DDBJ whole genome shotgun (WGS) entry which is preliminary data.</text>
</comment>
<proteinExistence type="predicted"/>
<evidence type="ECO:0000313" key="4">
    <source>
        <dbReference type="EMBL" id="MDN4524693.1"/>
    </source>
</evidence>